<gene>
    <name evidence="1" type="ORF">GGI18_001399</name>
</gene>
<protein>
    <submittedName>
        <fullName evidence="1">Uncharacterized protein</fullName>
    </submittedName>
</protein>
<accession>A0ACC1KK38</accession>
<name>A0ACC1KK38_9FUNG</name>
<proteinExistence type="predicted"/>
<evidence type="ECO:0000313" key="1">
    <source>
        <dbReference type="EMBL" id="KAJ2791065.1"/>
    </source>
</evidence>
<organism evidence="1 2">
    <name type="scientific">Coemansia linderi</name>
    <dbReference type="NCBI Taxonomy" id="2663919"/>
    <lineage>
        <taxon>Eukaryota</taxon>
        <taxon>Fungi</taxon>
        <taxon>Fungi incertae sedis</taxon>
        <taxon>Zoopagomycota</taxon>
        <taxon>Kickxellomycotina</taxon>
        <taxon>Kickxellomycetes</taxon>
        <taxon>Kickxellales</taxon>
        <taxon>Kickxellaceae</taxon>
        <taxon>Coemansia</taxon>
    </lineage>
</organism>
<dbReference type="EMBL" id="JANBUK010000208">
    <property type="protein sequence ID" value="KAJ2791065.1"/>
    <property type="molecule type" value="Genomic_DNA"/>
</dbReference>
<dbReference type="Proteomes" id="UP001140066">
    <property type="component" value="Unassembled WGS sequence"/>
</dbReference>
<sequence length="1619" mass="180605">MPPRPLPQRPVPVVPMAGLHSDRLEGRGSPFTAPMEAQSSARMMSYDGPQYSDYESSRQSAADLPLSSLSLHGDVVDDGAIYWPFDSSAGNVSAASSTQAIPPNGIAPLEASPAPIHDRASGPAENPAENEQITYQYALRYAMLLDADSALLAARTRSLGGVDALLDTAEGRSGSPGANGFAVKTVGRASGAPNLNNRTPTLITSNRMGAVSSTSPNEHSSSSGKHRGWKTSLLEFSDSAARRLKAEIGGSGKLKQLAKGKSSIGLAPKSPTKAGGMTPNIIKALQQQLKTSAGSSSVHPVTKDCYLDMYGYLRVKEHSETLAEHGTIGDIMELFTDITRSVCHRHGITTNEAILRTVDSQADGFVKLFRLTLQTRAQASREAGLALLKLDDYQVSPFSAGRMRSNSELSSTKNSAQRSSLILDNAAADSKLISSWLKGAFNVPDSEHRQLVAELKNEVNQEVSALCELSVPTNCLTATYDLRMCLLVLKKDQSFAGKPENFRTPHAYSIWKEREITSLEQLIHTYAMRQSYMSGEQIGAGRLKLEASAIESMGDEEIAAAFEYIPAKATQHYRALVHKAIKHDIVDRVATANSATPLQLSNRAKDLLKQLSIAWRVSASYRETCYLDIINEYYEQDVLPASYLLDAFSKVERIIHLMNPMEWLVSQYQYLVDVEGRIEYRALGCTQDVIEELDQQRPEKTEHLKRILRALVINDAAHPVVINKPMPTVHSRREEVVAVLEPSIVYRCDCLLRQCFGDESSVAPSLDGHAQLAVLILRDYERCLMMFSIPLLEDGDRRFDVAGIVAEIETEYFYTNLKRHIDQFGYIVESADIETTLELCKSISKIEKLHARYSARPLIGVDNRRLFKETVATWLKGIDREKSKWAENALKQDSSPRELDIGKHSTSVIDLVSCFSQQAATVQRLEWPDMETKAWFLAEFMKYVDISFKVYATVMLKQFMACLSLPAEDEEAKSPGWNSMWNRRKYKEQSLSLNSSTQAAISKLDQSQAVEINAEACIKLNNLAIALEKLHELQDDLGVRETVEALGGDNRPSIKGPRPETFLLSFKVIRAESLEIFKEQYGAAVDAGARPYVKLAVTRQVDSEVTKRSTFGKTRPAPVGSANPRWNESFDLQVDSREEFLAPLEARVCTRDGPKRLGYREKTRARAFFAPPSELAFGVDGSVDVVLDLEPSGHLLLQVTMDGERDDVEFYSGRMFRFLERAMSDMQHRIVEQVSCGIREYLRQILVAQPARYRASRILGGGSSYMNMDRSIERSIQFLKRGGHQAPATIRVTQESCCEALIPLVDYLEDSLHIMFVHLYEDTANGVICKVWHEVLLTLEDILLPPLRGASKGSAKALTETDMQNIFDCLDFLKWYFEGGTDKDGIPEEVLVSRKYQELLMVREMYFMMSKELIDAYMHELRRSAIELSDTDSPTSTIVSPGQRRPLPSPPQEKGDMAFLPARISPMLSPAPPRYSEAMAEATGPPSGKRPVPPPPIRTRVDSIDRLSGHRFGEHEDGGHNSSTDTLPMPATDIRTAIVPMPAKQPGVNRSRSVWAHKNAETLNRFKRKHRMVTDRGDLILRILRLRFDKEASKFVQTQLEVRNQQMHFEMRRAAKRPS</sequence>
<evidence type="ECO:0000313" key="2">
    <source>
        <dbReference type="Proteomes" id="UP001140066"/>
    </source>
</evidence>
<reference evidence="1" key="1">
    <citation type="submission" date="2022-07" db="EMBL/GenBank/DDBJ databases">
        <title>Phylogenomic reconstructions and comparative analyses of Kickxellomycotina fungi.</title>
        <authorList>
            <person name="Reynolds N.K."/>
            <person name="Stajich J.E."/>
            <person name="Barry K."/>
            <person name="Grigoriev I.V."/>
            <person name="Crous P."/>
            <person name="Smith M.E."/>
        </authorList>
    </citation>
    <scope>NUCLEOTIDE SEQUENCE</scope>
    <source>
        <strain evidence="1">BCRC 34191</strain>
    </source>
</reference>
<comment type="caution">
    <text evidence="1">The sequence shown here is derived from an EMBL/GenBank/DDBJ whole genome shotgun (WGS) entry which is preliminary data.</text>
</comment>
<keyword evidence="2" id="KW-1185">Reference proteome</keyword>